<feature type="chain" id="PRO_5002534179" evidence="1">
    <location>
        <begin position="23"/>
        <end position="179"/>
    </location>
</feature>
<dbReference type="Proteomes" id="UP000033935">
    <property type="component" value="Unassembled WGS sequence"/>
</dbReference>
<keyword evidence="1" id="KW-0732">Signal</keyword>
<comment type="caution">
    <text evidence="2">The sequence shown here is derived from an EMBL/GenBank/DDBJ whole genome shotgun (WGS) entry which is preliminary data.</text>
</comment>
<evidence type="ECO:0000313" key="2">
    <source>
        <dbReference type="EMBL" id="KKR05082.1"/>
    </source>
</evidence>
<evidence type="ECO:0000313" key="3">
    <source>
        <dbReference type="Proteomes" id="UP000033935"/>
    </source>
</evidence>
<evidence type="ECO:0000256" key="1">
    <source>
        <dbReference type="SAM" id="SignalP"/>
    </source>
</evidence>
<dbReference type="AlphaFoldDB" id="A0A0G0QTX2"/>
<gene>
    <name evidence="2" type="ORF">UT30_C0001G0041</name>
</gene>
<reference evidence="2 3" key="1">
    <citation type="journal article" date="2015" name="Nature">
        <title>rRNA introns, odd ribosomes, and small enigmatic genomes across a large radiation of phyla.</title>
        <authorList>
            <person name="Brown C.T."/>
            <person name="Hug L.A."/>
            <person name="Thomas B.C."/>
            <person name="Sharon I."/>
            <person name="Castelle C.J."/>
            <person name="Singh A."/>
            <person name="Wilkins M.J."/>
            <person name="Williams K.H."/>
            <person name="Banfield J.F."/>
        </authorList>
    </citation>
    <scope>NUCLEOTIDE SEQUENCE [LARGE SCALE GENOMIC DNA]</scope>
</reference>
<organism evidence="2 3">
    <name type="scientific">Candidatus Uhrbacteria bacterium GW2011_GWF2_39_13</name>
    <dbReference type="NCBI Taxonomy" id="1618995"/>
    <lineage>
        <taxon>Bacteria</taxon>
        <taxon>Candidatus Uhriibacteriota</taxon>
    </lineage>
</organism>
<sequence>MKYLSFSLIFLLFFSGCGTIPAPDTQAEQPSVESFSDDLEIYKNTYFGYSFNIPKGMAVYTLTDEQLAGPAQEDSETIFLIEGETNFFTIRGIEEPTMSAHEWLSDHFSFFYPIGEAGQRVGELAGQQAFFLSGEGTTVSPARLIAVEVQDKIIVITYEKEIEVFEDLLDSIEFIYTES</sequence>
<dbReference type="PROSITE" id="PS51257">
    <property type="entry name" value="PROKAR_LIPOPROTEIN"/>
    <property type="match status" value="1"/>
</dbReference>
<name>A0A0G0QTX2_9BACT</name>
<dbReference type="EMBL" id="LBWG01000001">
    <property type="protein sequence ID" value="KKR05082.1"/>
    <property type="molecule type" value="Genomic_DNA"/>
</dbReference>
<accession>A0A0G0QTX2</accession>
<protein>
    <submittedName>
        <fullName evidence="2">Uncharacterized protein</fullName>
    </submittedName>
</protein>
<proteinExistence type="predicted"/>
<feature type="signal peptide" evidence="1">
    <location>
        <begin position="1"/>
        <end position="22"/>
    </location>
</feature>